<keyword evidence="5" id="KW-1185">Reference proteome</keyword>
<evidence type="ECO:0000313" key="4">
    <source>
        <dbReference type="EMBL" id="WAR42916.1"/>
    </source>
</evidence>
<accession>A0ABY7GEQ9</accession>
<organism evidence="4 5">
    <name type="scientific">Methylomonas rapida</name>
    <dbReference type="NCBI Taxonomy" id="2963939"/>
    <lineage>
        <taxon>Bacteria</taxon>
        <taxon>Pseudomonadati</taxon>
        <taxon>Pseudomonadota</taxon>
        <taxon>Gammaproteobacteria</taxon>
        <taxon>Methylococcales</taxon>
        <taxon>Methylococcaceae</taxon>
        <taxon>Methylomonas</taxon>
    </lineage>
</organism>
<evidence type="ECO:0000256" key="2">
    <source>
        <dbReference type="SAM" id="SignalP"/>
    </source>
</evidence>
<protein>
    <recommendedName>
        <fullName evidence="3">DUF4124 domain-containing protein</fullName>
    </recommendedName>
</protein>
<evidence type="ECO:0000256" key="1">
    <source>
        <dbReference type="SAM" id="MobiDB-lite"/>
    </source>
</evidence>
<dbReference type="Pfam" id="PF13511">
    <property type="entry name" value="DUF4124"/>
    <property type="match status" value="1"/>
</dbReference>
<feature type="chain" id="PRO_5046722652" description="DUF4124 domain-containing protein" evidence="2">
    <location>
        <begin position="19"/>
        <end position="212"/>
    </location>
</feature>
<dbReference type="Proteomes" id="UP001162780">
    <property type="component" value="Chromosome"/>
</dbReference>
<dbReference type="EMBL" id="CP113517">
    <property type="protein sequence ID" value="WAR42916.1"/>
    <property type="molecule type" value="Genomic_DNA"/>
</dbReference>
<feature type="region of interest" description="Disordered" evidence="1">
    <location>
        <begin position="181"/>
        <end position="212"/>
    </location>
</feature>
<proteinExistence type="predicted"/>
<dbReference type="RefSeq" id="WP_255187900.1">
    <property type="nucleotide sequence ID" value="NZ_CP113517.1"/>
</dbReference>
<reference evidence="4" key="1">
    <citation type="submission" date="2022-11" db="EMBL/GenBank/DDBJ databases">
        <title>Methylomonas rapida sp. nov., Carotenoid-Producing Obligate Methanotrophs with High Growth Characteristics and Biotechnological Potential.</title>
        <authorList>
            <person name="Tikhonova E.N."/>
            <person name="Suleimanov R.Z."/>
            <person name="Miroshnikov K."/>
            <person name="Oshkin I.Y."/>
            <person name="Belova S.E."/>
            <person name="Danilova O.V."/>
            <person name="Ashikhmin A."/>
            <person name="Konopkin A."/>
            <person name="But S.Y."/>
            <person name="Khmelenina V.N."/>
            <person name="Kuznetsov N."/>
            <person name="Pimenov N.V."/>
            <person name="Dedysh S.N."/>
        </authorList>
    </citation>
    <scope>NUCLEOTIDE SEQUENCE</scope>
    <source>
        <strain evidence="4">MP1</strain>
    </source>
</reference>
<dbReference type="InterPro" id="IPR003615">
    <property type="entry name" value="HNH_nuc"/>
</dbReference>
<sequence>MKRLFAAIALILALPAHAELYKCMAGGKVSYQQGPCSASQDETILEVGKESEKTDDYSKIFSPASIKTPTILRDAEGRIVRSESAKNDFKSTHPCPANGHRSGSCPGYVIDHVTPLACGGTDAPSNMQWQTVEEGKAKDKWGRDGCEVVPQTYHAASKPSKRIKLKPITSGNGGDYDGYSSYGGGDSTVHTGPRGGRYTITSGGNKSYLPRH</sequence>
<feature type="signal peptide" evidence="2">
    <location>
        <begin position="1"/>
        <end position="18"/>
    </location>
</feature>
<dbReference type="InterPro" id="IPR025392">
    <property type="entry name" value="DUF4124"/>
</dbReference>
<name>A0ABY7GEQ9_9GAMM</name>
<evidence type="ECO:0000313" key="5">
    <source>
        <dbReference type="Proteomes" id="UP001162780"/>
    </source>
</evidence>
<dbReference type="CDD" id="cd00085">
    <property type="entry name" value="HNHc"/>
    <property type="match status" value="1"/>
</dbReference>
<keyword evidence="2" id="KW-0732">Signal</keyword>
<feature type="domain" description="DUF4124" evidence="3">
    <location>
        <begin position="9"/>
        <end position="50"/>
    </location>
</feature>
<gene>
    <name evidence="4" type="ORF">NM686_010930</name>
</gene>
<evidence type="ECO:0000259" key="3">
    <source>
        <dbReference type="Pfam" id="PF13511"/>
    </source>
</evidence>